<dbReference type="GO" id="GO:0005886">
    <property type="term" value="C:plasma membrane"/>
    <property type="evidence" value="ECO:0007669"/>
    <property type="project" value="UniProtKB-SubCell"/>
</dbReference>
<protein>
    <recommendedName>
        <fullName evidence="12">Sulfatase N-terminal domain-containing protein</fullName>
    </recommendedName>
</protein>
<proteinExistence type="inferred from homology"/>
<dbReference type="PIRSF" id="PIRSF005091">
    <property type="entry name" value="Mmb_sulf_HI1246"/>
    <property type="match status" value="1"/>
</dbReference>
<evidence type="ECO:0000259" key="12">
    <source>
        <dbReference type="Pfam" id="PF00884"/>
    </source>
</evidence>
<comment type="caution">
    <text evidence="13">The sequence shown here is derived from an EMBL/GenBank/DDBJ whole genome shotgun (WGS) entry which is preliminary data.</text>
</comment>
<evidence type="ECO:0000256" key="11">
    <source>
        <dbReference type="SAM" id="Phobius"/>
    </source>
</evidence>
<feature type="binding site" evidence="10">
    <location>
        <position position="298"/>
    </location>
    <ligand>
        <name>Mn(2+)</name>
        <dbReference type="ChEBI" id="CHEBI:29035"/>
    </ligand>
</feature>
<evidence type="ECO:0000256" key="10">
    <source>
        <dbReference type="PIRSR" id="PIRSR005091-3"/>
    </source>
</evidence>
<dbReference type="Pfam" id="PF00884">
    <property type="entry name" value="Sulfatase"/>
    <property type="match status" value="1"/>
</dbReference>
<keyword evidence="4 11" id="KW-0812">Transmembrane</keyword>
<dbReference type="PANTHER" id="PTHR47371">
    <property type="entry name" value="LIPOTEICHOIC ACID SYNTHASE"/>
    <property type="match status" value="1"/>
</dbReference>
<evidence type="ECO:0000256" key="5">
    <source>
        <dbReference type="ARBA" id="ARBA00022989"/>
    </source>
</evidence>
<dbReference type="Gene3D" id="3.40.720.10">
    <property type="entry name" value="Alkaline Phosphatase, subunit A"/>
    <property type="match status" value="1"/>
</dbReference>
<feature type="transmembrane region" description="Helical" evidence="11">
    <location>
        <begin position="45"/>
        <end position="65"/>
    </location>
</feature>
<dbReference type="PANTHER" id="PTHR47371:SF1">
    <property type="entry name" value="LIPOTEICHOIC ACID SYNTHASE-LIKE YQGS"/>
    <property type="match status" value="1"/>
</dbReference>
<dbReference type="InterPro" id="IPR017850">
    <property type="entry name" value="Alkaline_phosphatase_core_sf"/>
</dbReference>
<comment type="similarity">
    <text evidence="2 7">Belongs to the LTA synthase family.</text>
</comment>
<dbReference type="Gene3D" id="3.30.1120.170">
    <property type="match status" value="1"/>
</dbReference>
<accession>A0A073K4J0</accession>
<evidence type="ECO:0000256" key="9">
    <source>
        <dbReference type="PIRSR" id="PIRSR005091-2"/>
    </source>
</evidence>
<keyword evidence="5 11" id="KW-1133">Transmembrane helix</keyword>
<evidence type="ECO:0000256" key="4">
    <source>
        <dbReference type="ARBA" id="ARBA00022692"/>
    </source>
</evidence>
<feature type="binding site" evidence="10">
    <location>
        <position position="473"/>
    </location>
    <ligand>
        <name>Mn(2+)</name>
        <dbReference type="ChEBI" id="CHEBI:29035"/>
    </ligand>
</feature>
<evidence type="ECO:0000313" key="14">
    <source>
        <dbReference type="Proteomes" id="UP000027822"/>
    </source>
</evidence>
<keyword evidence="3 7" id="KW-1003">Cell membrane</keyword>
<dbReference type="GO" id="GO:0046872">
    <property type="term" value="F:metal ion binding"/>
    <property type="evidence" value="ECO:0007669"/>
    <property type="project" value="UniProtKB-KW"/>
</dbReference>
<dbReference type="AlphaFoldDB" id="A0A073K4J0"/>
<sequence length="646" mass="74084">MKESLKLQFQNVRFTLFVALAVWLKTYIITRTSFDLKIESVMQELILLISPLAMSLLVVGLALFAKGKKRNYIALGMNFLLTFILVGNVMFYGFFNDFVTLPVLGQTSNFGSLGSSAKELLNLKVILAFADIIFFAILLKKKKDFAKTERVTRPVRILYFVSTVAVFFVNLGLAEAERPQLLTRSFDRVMLVKNLGVYFHQAYDIGLQAKSTSQKAFADSSKLQETENYVKTMHTKPDPNMFGVAEGKNVIVVSLESLQTFLIGATVNGQEVTPFLNQFINESYYFDNFYHQTGQGKTSDAEFLVDTGLYPLDRGAVYFTHGTNEYTASPEILHQKGYHTSVFHANNATFWNRNMMYSSMGYDRYFNELDYTITEESKLNWGLKDIEYFDQSVDMLKEIDQPFYSRFLTLTNHFPFTYDDDTKYIEPYNSGNGVFDRYMVTARYLDESLKLFVERLKEEGLYDNTVLVFYGDHYGISENHNRATAQFLGKEEITEFDHINLQRTPLYIHVPGQTEGKTISAPAGQIDIKPTILHLLGIDTTNDINFGHDLFSPDRTPFVILRDGSFITEQYIYTNNTFYDRLTGEVADVPKEEAQALKDRAQNELRMSDQIIEGDLLRFYEGQNIKTGEIKTVIKEEKKEDKKDAE</sequence>
<keyword evidence="6 7" id="KW-0472">Membrane</keyword>
<feature type="active site" evidence="8">
    <location>
        <position position="298"/>
    </location>
</feature>
<dbReference type="InterPro" id="IPR000917">
    <property type="entry name" value="Sulfatase_N"/>
</dbReference>
<dbReference type="eggNOG" id="COG1368">
    <property type="taxonomic scope" value="Bacteria"/>
</dbReference>
<evidence type="ECO:0000256" key="7">
    <source>
        <dbReference type="PIRNR" id="PIRNR005091"/>
    </source>
</evidence>
<dbReference type="EMBL" id="JOTN01000001">
    <property type="protein sequence ID" value="KEK21382.1"/>
    <property type="molecule type" value="Genomic_DNA"/>
</dbReference>
<feature type="domain" description="Sulfatase N-terminal" evidence="12">
    <location>
        <begin position="248"/>
        <end position="538"/>
    </location>
</feature>
<gene>
    <name evidence="13" type="ORF">BAMA_01035</name>
</gene>
<evidence type="ECO:0000256" key="8">
    <source>
        <dbReference type="PIRSR" id="PIRSR005091-1"/>
    </source>
</evidence>
<dbReference type="CDD" id="cd16015">
    <property type="entry name" value="LTA_synthase"/>
    <property type="match status" value="1"/>
</dbReference>
<evidence type="ECO:0000256" key="3">
    <source>
        <dbReference type="ARBA" id="ARBA00022475"/>
    </source>
</evidence>
<feature type="transmembrane region" description="Helical" evidence="11">
    <location>
        <begin position="157"/>
        <end position="174"/>
    </location>
</feature>
<organism evidence="13 14">
    <name type="scientific">Bacillus manliponensis</name>
    <dbReference type="NCBI Taxonomy" id="574376"/>
    <lineage>
        <taxon>Bacteria</taxon>
        <taxon>Bacillati</taxon>
        <taxon>Bacillota</taxon>
        <taxon>Bacilli</taxon>
        <taxon>Bacillales</taxon>
        <taxon>Bacillaceae</taxon>
        <taxon>Bacillus</taxon>
        <taxon>Bacillus cereus group</taxon>
    </lineage>
</organism>
<name>A0A073K4J0_9BACI</name>
<evidence type="ECO:0000256" key="6">
    <source>
        <dbReference type="ARBA" id="ARBA00023136"/>
    </source>
</evidence>
<keyword evidence="9" id="KW-0464">Manganese</keyword>
<dbReference type="SUPFAM" id="SSF53649">
    <property type="entry name" value="Alkaline phosphatase-like"/>
    <property type="match status" value="1"/>
</dbReference>
<dbReference type="OrthoDB" id="5901192at2"/>
<keyword evidence="14" id="KW-1185">Reference proteome</keyword>
<feature type="transmembrane region" description="Helical" evidence="11">
    <location>
        <begin position="120"/>
        <end position="137"/>
    </location>
</feature>
<evidence type="ECO:0000256" key="1">
    <source>
        <dbReference type="ARBA" id="ARBA00004651"/>
    </source>
</evidence>
<feature type="binding site" evidence="10">
    <location>
        <position position="472"/>
    </location>
    <ligand>
        <name>Mn(2+)</name>
        <dbReference type="ChEBI" id="CHEBI:29035"/>
    </ligand>
</feature>
<feature type="transmembrane region" description="Helical" evidence="11">
    <location>
        <begin position="12"/>
        <end position="30"/>
    </location>
</feature>
<feature type="transmembrane region" description="Helical" evidence="11">
    <location>
        <begin position="72"/>
        <end position="95"/>
    </location>
</feature>
<keyword evidence="9" id="KW-0479">Metal-binding</keyword>
<evidence type="ECO:0000256" key="2">
    <source>
        <dbReference type="ARBA" id="ARBA00009983"/>
    </source>
</evidence>
<dbReference type="InterPro" id="IPR050448">
    <property type="entry name" value="OpgB/LTA_synthase_biosynth"/>
</dbReference>
<dbReference type="Proteomes" id="UP000027822">
    <property type="component" value="Unassembled WGS sequence"/>
</dbReference>
<feature type="binding site" evidence="9">
    <location>
        <position position="413"/>
    </location>
    <ligand>
        <name>substrate</name>
    </ligand>
</feature>
<comment type="subcellular location">
    <subcellularLocation>
        <location evidence="1">Cell membrane</location>
        <topology evidence="1">Multi-pass membrane protein</topology>
    </subcellularLocation>
</comment>
<feature type="binding site" evidence="10">
    <location>
        <position position="256"/>
    </location>
    <ligand>
        <name>Mn(2+)</name>
        <dbReference type="ChEBI" id="CHEBI:29035"/>
    </ligand>
</feature>
<evidence type="ECO:0000313" key="13">
    <source>
        <dbReference type="EMBL" id="KEK21382.1"/>
    </source>
</evidence>
<dbReference type="InterPro" id="IPR012160">
    <property type="entry name" value="LtaS-like"/>
</dbReference>
<reference evidence="13 14" key="1">
    <citation type="submission" date="2014-06" db="EMBL/GenBank/DDBJ databases">
        <title>Draft genome sequence of Bacillus manliponensis JCM 15802 (MCCC 1A00708).</title>
        <authorList>
            <person name="Lai Q."/>
            <person name="Liu Y."/>
            <person name="Shao Z."/>
        </authorList>
    </citation>
    <scope>NUCLEOTIDE SEQUENCE [LARGE SCALE GENOMIC DNA]</scope>
    <source>
        <strain evidence="13 14">JCM 15802</strain>
    </source>
</reference>
<dbReference type="STRING" id="574376.BAMA_01035"/>